<feature type="chain" id="PRO_5035184181" evidence="1">
    <location>
        <begin position="20"/>
        <end position="342"/>
    </location>
</feature>
<dbReference type="RefSeq" id="WP_117003908.1">
    <property type="nucleotide sequence ID" value="NZ_BMJS01000050.1"/>
</dbReference>
<dbReference type="EMBL" id="BMJS01000050">
    <property type="protein sequence ID" value="GGG07235.1"/>
    <property type="molecule type" value="Genomic_DNA"/>
</dbReference>
<accession>A0A8J2Z6V6</accession>
<evidence type="ECO:0000313" key="3">
    <source>
        <dbReference type="Proteomes" id="UP000636949"/>
    </source>
</evidence>
<reference evidence="2" key="1">
    <citation type="journal article" date="2014" name="Int. J. Syst. Evol. Microbiol.">
        <title>Complete genome sequence of Corynebacterium casei LMG S-19264T (=DSM 44701T), isolated from a smear-ripened cheese.</title>
        <authorList>
            <consortium name="US DOE Joint Genome Institute (JGI-PGF)"/>
            <person name="Walter F."/>
            <person name="Albersmeier A."/>
            <person name="Kalinowski J."/>
            <person name="Ruckert C."/>
        </authorList>
    </citation>
    <scope>NUCLEOTIDE SEQUENCE</scope>
    <source>
        <strain evidence="2">CGMCC 1.15758</strain>
    </source>
</reference>
<evidence type="ECO:0000256" key="1">
    <source>
        <dbReference type="SAM" id="SignalP"/>
    </source>
</evidence>
<protein>
    <submittedName>
        <fullName evidence="2">Uncharacterized protein</fullName>
    </submittedName>
</protein>
<keyword evidence="1" id="KW-0732">Signal</keyword>
<sequence length="342" mass="37971">MKKLLSTIMMTAAASAALASVHNGSEVYQQVSDYSSITMKSPAVTDLKHLSEDIKHLRMISALDELNSIVQSAQTGFLPYKASYNKVKFSIGHINNSIQGLIAALQTQNFVEVPVLTQAIESDFNTIWNERSNMWQNGNYINDMSNYFIVEGIAAINKQQDKDAAIKSWAMLNQLAYNYPQQLFMMINKIIDGTKSIVNITDDQLNSVIGSLQANPKFQQLALVSAKSRDIAKQVSQINEQIQNAKLFNKHIFNDKMREVMAQVDQTVQSASDRVQVIDFMVSGDVTNYQIVVDSAEQGNEVAKLTVLASEALSEKTGQSATQSYHEILYVLASLTKTVVNQ</sequence>
<keyword evidence="3" id="KW-1185">Reference proteome</keyword>
<organism evidence="2 3">
    <name type="scientific">Cysteiniphilum litorale</name>
    <dbReference type="NCBI Taxonomy" id="2056700"/>
    <lineage>
        <taxon>Bacteria</taxon>
        <taxon>Pseudomonadati</taxon>
        <taxon>Pseudomonadota</taxon>
        <taxon>Gammaproteobacteria</taxon>
        <taxon>Thiotrichales</taxon>
        <taxon>Fastidiosibacteraceae</taxon>
        <taxon>Cysteiniphilum</taxon>
    </lineage>
</organism>
<proteinExistence type="predicted"/>
<reference evidence="2" key="2">
    <citation type="submission" date="2020-09" db="EMBL/GenBank/DDBJ databases">
        <authorList>
            <person name="Sun Q."/>
            <person name="Zhou Y."/>
        </authorList>
    </citation>
    <scope>NUCLEOTIDE SEQUENCE</scope>
    <source>
        <strain evidence="2">CGMCC 1.15758</strain>
    </source>
</reference>
<dbReference type="Proteomes" id="UP000636949">
    <property type="component" value="Unassembled WGS sequence"/>
</dbReference>
<gene>
    <name evidence="2" type="ORF">GCM10010995_25960</name>
</gene>
<dbReference type="AlphaFoldDB" id="A0A8J2Z6V6"/>
<feature type="signal peptide" evidence="1">
    <location>
        <begin position="1"/>
        <end position="19"/>
    </location>
</feature>
<name>A0A8J2Z6V6_9GAMM</name>
<comment type="caution">
    <text evidence="2">The sequence shown here is derived from an EMBL/GenBank/DDBJ whole genome shotgun (WGS) entry which is preliminary data.</text>
</comment>
<evidence type="ECO:0000313" key="2">
    <source>
        <dbReference type="EMBL" id="GGG07235.1"/>
    </source>
</evidence>